<keyword evidence="4 5" id="KW-0274">FAD</keyword>
<proteinExistence type="inferred from homology"/>
<dbReference type="Pfam" id="PF05199">
    <property type="entry name" value="GMC_oxred_C"/>
    <property type="match status" value="1"/>
</dbReference>
<name>A0ABR5J6G2_9ACTN</name>
<organism evidence="8 9">
    <name type="scientific">Streptomyces varsoviensis</name>
    <dbReference type="NCBI Taxonomy" id="67373"/>
    <lineage>
        <taxon>Bacteria</taxon>
        <taxon>Bacillati</taxon>
        <taxon>Actinomycetota</taxon>
        <taxon>Actinomycetes</taxon>
        <taxon>Kitasatosporales</taxon>
        <taxon>Streptomycetaceae</taxon>
        <taxon>Streptomyces</taxon>
    </lineage>
</organism>
<dbReference type="SUPFAM" id="SSF54373">
    <property type="entry name" value="FAD-linked reductases, C-terminal domain"/>
    <property type="match status" value="1"/>
</dbReference>
<evidence type="ECO:0000259" key="7">
    <source>
        <dbReference type="PROSITE" id="PS00624"/>
    </source>
</evidence>
<dbReference type="Gene3D" id="3.30.560.10">
    <property type="entry name" value="Glucose Oxidase, domain 3"/>
    <property type="match status" value="1"/>
</dbReference>
<dbReference type="Proteomes" id="UP000037020">
    <property type="component" value="Unassembled WGS sequence"/>
</dbReference>
<evidence type="ECO:0000256" key="4">
    <source>
        <dbReference type="ARBA" id="ARBA00022827"/>
    </source>
</evidence>
<dbReference type="InterPro" id="IPR036188">
    <property type="entry name" value="FAD/NAD-bd_sf"/>
</dbReference>
<dbReference type="Pfam" id="PF00732">
    <property type="entry name" value="GMC_oxred_N"/>
    <property type="match status" value="1"/>
</dbReference>
<dbReference type="PROSITE" id="PS00624">
    <property type="entry name" value="GMC_OXRED_2"/>
    <property type="match status" value="1"/>
</dbReference>
<evidence type="ECO:0000256" key="5">
    <source>
        <dbReference type="RuleBase" id="RU003968"/>
    </source>
</evidence>
<evidence type="ECO:0000256" key="2">
    <source>
        <dbReference type="ARBA" id="ARBA00010790"/>
    </source>
</evidence>
<protein>
    <recommendedName>
        <fullName evidence="6 7">Glucose-methanol-choline oxidoreductase N-terminal domain-containing protein</fullName>
    </recommendedName>
</protein>
<dbReference type="PIRSF" id="PIRSF000137">
    <property type="entry name" value="Alcohol_oxidase"/>
    <property type="match status" value="1"/>
</dbReference>
<dbReference type="PANTHER" id="PTHR11552">
    <property type="entry name" value="GLUCOSE-METHANOL-CHOLINE GMC OXIDOREDUCTASE"/>
    <property type="match status" value="1"/>
</dbReference>
<dbReference type="PANTHER" id="PTHR11552:SF147">
    <property type="entry name" value="CHOLINE DEHYDROGENASE, MITOCHONDRIAL"/>
    <property type="match status" value="1"/>
</dbReference>
<feature type="domain" description="Glucose-methanol-choline oxidoreductase N-terminal" evidence="6">
    <location>
        <begin position="97"/>
        <end position="120"/>
    </location>
</feature>
<dbReference type="PROSITE" id="PS00623">
    <property type="entry name" value="GMC_OXRED_1"/>
    <property type="match status" value="1"/>
</dbReference>
<keyword evidence="9" id="KW-1185">Reference proteome</keyword>
<accession>A0ABR5J6G2</accession>
<evidence type="ECO:0000313" key="8">
    <source>
        <dbReference type="EMBL" id="KOG88929.1"/>
    </source>
</evidence>
<comment type="caution">
    <text evidence="8">The sequence shown here is derived from an EMBL/GenBank/DDBJ whole genome shotgun (WGS) entry which is preliminary data.</text>
</comment>
<evidence type="ECO:0000259" key="6">
    <source>
        <dbReference type="PROSITE" id="PS00623"/>
    </source>
</evidence>
<comment type="cofactor">
    <cofactor evidence="1">
        <name>FAD</name>
        <dbReference type="ChEBI" id="CHEBI:57692"/>
    </cofactor>
</comment>
<evidence type="ECO:0000256" key="3">
    <source>
        <dbReference type="ARBA" id="ARBA00022630"/>
    </source>
</evidence>
<dbReference type="EMBL" id="LGUT01001442">
    <property type="protein sequence ID" value="KOG88929.1"/>
    <property type="molecule type" value="Genomic_DNA"/>
</dbReference>
<dbReference type="InterPro" id="IPR007867">
    <property type="entry name" value="GMC_OxRtase_C"/>
</dbReference>
<evidence type="ECO:0000313" key="9">
    <source>
        <dbReference type="Proteomes" id="UP000037020"/>
    </source>
</evidence>
<evidence type="ECO:0000256" key="1">
    <source>
        <dbReference type="ARBA" id="ARBA00001974"/>
    </source>
</evidence>
<reference evidence="8 9" key="1">
    <citation type="submission" date="2015-07" db="EMBL/GenBank/DDBJ databases">
        <authorList>
            <person name="Ju K.-S."/>
            <person name="Doroghazi J.R."/>
            <person name="Metcalf W.W."/>
        </authorList>
    </citation>
    <scope>NUCLEOTIDE SEQUENCE [LARGE SCALE GENOMIC DNA]</scope>
    <source>
        <strain evidence="8 9">NRRL B-3589</strain>
    </source>
</reference>
<dbReference type="InterPro" id="IPR000172">
    <property type="entry name" value="GMC_OxRdtase_N"/>
</dbReference>
<gene>
    <name evidence="8" type="ORF">ADK38_17040</name>
</gene>
<sequence length="510" mass="54648">MQHTDGRPAEPGGGVADGATFDFIVCGAGSAGSVVAGLLSADPAATVLLLESGGDDDSQFVRDPDLWPANFGTEREWAFVTEANPQLNGRRLAYSMGRGLGGGGSVNAGVWARGHRTDWDGYAATAKDERWGYRDVLETYRAIEDWHGAPDPERRGTGGPVSVRPSQDVHPLFTTMLDAAEAAGIPRFDSANGALMEHGRGCSVRDENIEDGERRSPYRCYLADHLDRPNLTVLQDTTVSRVLLDGRTAVGVEAVSGGRVTRFRAAHEVVLSAGAINTPAVLLRSGIGDESDLRSFGIPVVQHLPGVGRNLDDHIRFGCVWEAHDIPMPPPTRSQAVCFWEDETRPGAPEFFLYLSPTGSVSPESAAQYPLPERAVTFLPGMRQRGRGQVSLAGTDPTLAPRVDTRFLSDPDDMASALACVAMAREVGNSAAFAPYLKREVAPATSTRADVEMFLRNAVETFWHQCGTARMGADREAVVDGRLRVHGITGLRVADASVLPHVTLANTTAP</sequence>
<dbReference type="Gene3D" id="3.50.50.60">
    <property type="entry name" value="FAD/NAD(P)-binding domain"/>
    <property type="match status" value="1"/>
</dbReference>
<dbReference type="SUPFAM" id="SSF51905">
    <property type="entry name" value="FAD/NAD(P)-binding domain"/>
    <property type="match status" value="1"/>
</dbReference>
<feature type="domain" description="Glucose-methanol-choline oxidoreductase N-terminal" evidence="7">
    <location>
        <begin position="274"/>
        <end position="288"/>
    </location>
</feature>
<dbReference type="InterPro" id="IPR012132">
    <property type="entry name" value="GMC_OxRdtase"/>
</dbReference>
<comment type="similarity">
    <text evidence="2 5">Belongs to the GMC oxidoreductase family.</text>
</comment>
<keyword evidence="3 5" id="KW-0285">Flavoprotein</keyword>